<dbReference type="Proteomes" id="UP000035642">
    <property type="component" value="Unassembled WGS sequence"/>
</dbReference>
<name>A0A0K0CY04_ANGCA</name>
<dbReference type="WBParaSite" id="ACAC_0000249201-mRNA-1">
    <property type="protein sequence ID" value="ACAC_0000249201-mRNA-1"/>
    <property type="gene ID" value="ACAC_0000249201"/>
</dbReference>
<feature type="transmembrane region" description="Helical" evidence="1">
    <location>
        <begin position="45"/>
        <end position="65"/>
    </location>
</feature>
<evidence type="ECO:0000256" key="1">
    <source>
        <dbReference type="SAM" id="Phobius"/>
    </source>
</evidence>
<evidence type="ECO:0000313" key="3">
    <source>
        <dbReference type="WBParaSite" id="ACAC_0000249201-mRNA-1"/>
    </source>
</evidence>
<sequence length="86" mass="9648">MHGEPVGHEHPYFCNESNCVHVESNAKDRFGFDDASVRAGFVRKVFAIVSVMFLVVVVMTTPVIADADVRLWMITNSWIQLLALLV</sequence>
<protein>
    <submittedName>
        <fullName evidence="3">Neur_chan_memb domain-containing protein</fullName>
    </submittedName>
</protein>
<evidence type="ECO:0000313" key="2">
    <source>
        <dbReference type="Proteomes" id="UP000035642"/>
    </source>
</evidence>
<keyword evidence="1" id="KW-0472">Membrane</keyword>
<keyword evidence="2" id="KW-1185">Reference proteome</keyword>
<dbReference type="AlphaFoldDB" id="A0A0K0CY04"/>
<reference evidence="2" key="1">
    <citation type="submission" date="2012-09" db="EMBL/GenBank/DDBJ databases">
        <authorList>
            <person name="Martin A.A."/>
        </authorList>
    </citation>
    <scope>NUCLEOTIDE SEQUENCE</scope>
</reference>
<keyword evidence="1" id="KW-0812">Transmembrane</keyword>
<organism evidence="2 3">
    <name type="scientific">Angiostrongylus cantonensis</name>
    <name type="common">Rat lungworm</name>
    <dbReference type="NCBI Taxonomy" id="6313"/>
    <lineage>
        <taxon>Eukaryota</taxon>
        <taxon>Metazoa</taxon>
        <taxon>Ecdysozoa</taxon>
        <taxon>Nematoda</taxon>
        <taxon>Chromadorea</taxon>
        <taxon>Rhabditida</taxon>
        <taxon>Rhabditina</taxon>
        <taxon>Rhabditomorpha</taxon>
        <taxon>Strongyloidea</taxon>
        <taxon>Metastrongylidae</taxon>
        <taxon>Angiostrongylus</taxon>
    </lineage>
</organism>
<accession>A0A0K0CY04</accession>
<keyword evidence="1" id="KW-1133">Transmembrane helix</keyword>
<reference evidence="3" key="2">
    <citation type="submission" date="2017-02" db="UniProtKB">
        <authorList>
            <consortium name="WormBaseParasite"/>
        </authorList>
    </citation>
    <scope>IDENTIFICATION</scope>
</reference>
<proteinExistence type="predicted"/>